<dbReference type="EMBL" id="CAJNNW010031020">
    <property type="protein sequence ID" value="CAE8705647.1"/>
    <property type="molecule type" value="Genomic_DNA"/>
</dbReference>
<feature type="transmembrane region" description="Helical" evidence="2">
    <location>
        <begin position="127"/>
        <end position="149"/>
    </location>
</feature>
<keyword evidence="2" id="KW-1133">Transmembrane helix</keyword>
<feature type="chain" id="PRO_5036408766" evidence="3">
    <location>
        <begin position="21"/>
        <end position="185"/>
    </location>
</feature>
<dbReference type="Proteomes" id="UP000626109">
    <property type="component" value="Unassembled WGS sequence"/>
</dbReference>
<evidence type="ECO:0000256" key="1">
    <source>
        <dbReference type="SAM" id="MobiDB-lite"/>
    </source>
</evidence>
<dbReference type="EMBL" id="CAJNNV010013180">
    <property type="protein sequence ID" value="CAE8601445.1"/>
    <property type="molecule type" value="Genomic_DNA"/>
</dbReference>
<feature type="signal peptide" evidence="3">
    <location>
        <begin position="1"/>
        <end position="20"/>
    </location>
</feature>
<keyword evidence="6" id="KW-1185">Reference proteome</keyword>
<accession>A0A813EH36</accession>
<dbReference type="Proteomes" id="UP000654075">
    <property type="component" value="Unassembled WGS sequence"/>
</dbReference>
<comment type="caution">
    <text evidence="4">The sequence shown here is derived from an EMBL/GenBank/DDBJ whole genome shotgun (WGS) entry which is preliminary data.</text>
</comment>
<keyword evidence="2" id="KW-0472">Membrane</keyword>
<feature type="region of interest" description="Disordered" evidence="1">
    <location>
        <begin position="162"/>
        <end position="185"/>
    </location>
</feature>
<evidence type="ECO:0000256" key="2">
    <source>
        <dbReference type="SAM" id="Phobius"/>
    </source>
</evidence>
<keyword evidence="2" id="KW-0812">Transmembrane</keyword>
<reference evidence="4" key="1">
    <citation type="submission" date="2021-02" db="EMBL/GenBank/DDBJ databases">
        <authorList>
            <person name="Dougan E. K."/>
            <person name="Rhodes N."/>
            <person name="Thang M."/>
            <person name="Chan C."/>
        </authorList>
    </citation>
    <scope>NUCLEOTIDE SEQUENCE</scope>
</reference>
<keyword evidence="3" id="KW-0732">Signal</keyword>
<gene>
    <name evidence="4" type="ORF">PGLA1383_LOCUS19738</name>
    <name evidence="5" type="ORF">PGLA2088_LOCUS33805</name>
</gene>
<protein>
    <submittedName>
        <fullName evidence="4">Uncharacterized protein</fullName>
    </submittedName>
</protein>
<name>A0A813EH36_POLGL</name>
<dbReference type="AlphaFoldDB" id="A0A813EH36"/>
<organism evidence="4 6">
    <name type="scientific">Polarella glacialis</name>
    <name type="common">Dinoflagellate</name>
    <dbReference type="NCBI Taxonomy" id="89957"/>
    <lineage>
        <taxon>Eukaryota</taxon>
        <taxon>Sar</taxon>
        <taxon>Alveolata</taxon>
        <taxon>Dinophyceae</taxon>
        <taxon>Suessiales</taxon>
        <taxon>Suessiaceae</taxon>
        <taxon>Polarella</taxon>
    </lineage>
</organism>
<sequence length="185" mass="19927">MQRILLLLAVSLALVSTSSGDGGAESTNTELSCPASNSCLQQAQRRQVLLQLGVESGKVSEAKSGEGEVLQSILQEAAGKAKAQEKRNSSVPPHMSSEYPHHALLGELRSLEARRGFPATPEENQQFMLAICVGTAALVCAVGVVIFMATYQPKPDYNYPDQQFEPFKTNNGQSPGYRQRPECGC</sequence>
<evidence type="ECO:0000313" key="5">
    <source>
        <dbReference type="EMBL" id="CAE8705647.1"/>
    </source>
</evidence>
<evidence type="ECO:0000313" key="6">
    <source>
        <dbReference type="Proteomes" id="UP000654075"/>
    </source>
</evidence>
<proteinExistence type="predicted"/>
<evidence type="ECO:0000256" key="3">
    <source>
        <dbReference type="SAM" id="SignalP"/>
    </source>
</evidence>
<evidence type="ECO:0000313" key="4">
    <source>
        <dbReference type="EMBL" id="CAE8601445.1"/>
    </source>
</evidence>